<dbReference type="InterPro" id="IPR027417">
    <property type="entry name" value="P-loop_NTPase"/>
</dbReference>
<comment type="caution">
    <text evidence="6">The sequence shown here is derived from an EMBL/GenBank/DDBJ whole genome shotgun (WGS) entry which is preliminary data.</text>
</comment>
<dbReference type="Proteomes" id="UP000297853">
    <property type="component" value="Unassembled WGS sequence"/>
</dbReference>
<keyword evidence="3" id="KW-0813">Transport</keyword>
<keyword evidence="5" id="KW-0472">Membrane</keyword>
<dbReference type="InterPro" id="IPR050086">
    <property type="entry name" value="MetN_ABC_transporter-like"/>
</dbReference>
<evidence type="ECO:0000256" key="1">
    <source>
        <dbReference type="ARBA" id="ARBA00004202"/>
    </source>
</evidence>
<evidence type="ECO:0000313" key="6">
    <source>
        <dbReference type="EMBL" id="TFC96593.1"/>
    </source>
</evidence>
<dbReference type="Gene3D" id="3.40.50.300">
    <property type="entry name" value="P-loop containing nucleotide triphosphate hydrolases"/>
    <property type="match status" value="1"/>
</dbReference>
<dbReference type="PANTHER" id="PTHR43166">
    <property type="entry name" value="AMINO ACID IMPORT ATP-BINDING PROTEIN"/>
    <property type="match status" value="1"/>
</dbReference>
<comment type="similarity">
    <text evidence="2">Belongs to the ABC transporter superfamily.</text>
</comment>
<evidence type="ECO:0000256" key="5">
    <source>
        <dbReference type="ARBA" id="ARBA00023136"/>
    </source>
</evidence>
<organism evidence="6 7">
    <name type="scientific">Cryobacterium sinapicolor</name>
    <dbReference type="NCBI Taxonomy" id="1259236"/>
    <lineage>
        <taxon>Bacteria</taxon>
        <taxon>Bacillati</taxon>
        <taxon>Actinomycetota</taxon>
        <taxon>Actinomycetes</taxon>
        <taxon>Micrococcales</taxon>
        <taxon>Microbacteriaceae</taxon>
        <taxon>Cryobacterium</taxon>
    </lineage>
</organism>
<evidence type="ECO:0000256" key="2">
    <source>
        <dbReference type="ARBA" id="ARBA00005417"/>
    </source>
</evidence>
<name>A0ABY2IX67_9MICO</name>
<dbReference type="EMBL" id="SOGQ01000061">
    <property type="protein sequence ID" value="TFC96593.1"/>
    <property type="molecule type" value="Genomic_DNA"/>
</dbReference>
<keyword evidence="7" id="KW-1185">Reference proteome</keyword>
<protein>
    <recommendedName>
        <fullName evidence="8">ABC transporter ATP-binding protein</fullName>
    </recommendedName>
</protein>
<proteinExistence type="inferred from homology"/>
<sequence>MARALMNDPTVLVVDEPTSALDQERGSRILELILRLTVEHDTATVLVTHVRRLLPLTDSVHTLVDGTLTTTRHAVAA</sequence>
<comment type="subcellular location">
    <subcellularLocation>
        <location evidence="1">Cell membrane</location>
        <topology evidence="1">Peripheral membrane protein</topology>
    </subcellularLocation>
</comment>
<reference evidence="6 7" key="1">
    <citation type="submission" date="2019-03" db="EMBL/GenBank/DDBJ databases">
        <title>Genomics of glacier-inhabiting Cryobacterium strains.</title>
        <authorList>
            <person name="Liu Q."/>
            <person name="Xin Y.-H."/>
        </authorList>
    </citation>
    <scope>NUCLEOTIDE SEQUENCE [LARGE SCALE GENOMIC DNA]</scope>
    <source>
        <strain evidence="6 7">TMT1-23-1</strain>
    </source>
</reference>
<gene>
    <name evidence="6" type="ORF">E3T28_12190</name>
</gene>
<accession>A0ABY2IX67</accession>
<evidence type="ECO:0008006" key="8">
    <source>
        <dbReference type="Google" id="ProtNLM"/>
    </source>
</evidence>
<keyword evidence="4" id="KW-1003">Cell membrane</keyword>
<dbReference type="SUPFAM" id="SSF52540">
    <property type="entry name" value="P-loop containing nucleoside triphosphate hydrolases"/>
    <property type="match status" value="1"/>
</dbReference>
<evidence type="ECO:0000313" key="7">
    <source>
        <dbReference type="Proteomes" id="UP000297853"/>
    </source>
</evidence>
<evidence type="ECO:0000256" key="4">
    <source>
        <dbReference type="ARBA" id="ARBA00022475"/>
    </source>
</evidence>
<dbReference type="PANTHER" id="PTHR43166:SF9">
    <property type="entry name" value="GLUTAMATE_ASPARTATE IMPORT ATP-BINDING PROTEIN GLTL"/>
    <property type="match status" value="1"/>
</dbReference>
<evidence type="ECO:0000256" key="3">
    <source>
        <dbReference type="ARBA" id="ARBA00022448"/>
    </source>
</evidence>